<evidence type="ECO:0000313" key="2">
    <source>
        <dbReference type="EMBL" id="KAG5608439.1"/>
    </source>
</evidence>
<name>A0A9J5Z951_SOLCO</name>
<comment type="caution">
    <text evidence="2">The sequence shown here is derived from an EMBL/GenBank/DDBJ whole genome shotgun (WGS) entry which is preliminary data.</text>
</comment>
<sequence length="199" mass="22636">MEEFYIFRAMVRDEGSNCLTYVQEADRINVQAKYEEMRYSLIICIPLFVGKEKVVLRVEGYVLLMEDQATQDVQAAPEHEPTNTEIVPYMTPQTPQISRDPSISSHENVFGSYRPQHFENAPNFTSSHVEGNELNDSNDEVNGDEMEDASQGGEPSVKKKRIIFPKLCGTRSHHFNEHGQKKQTKGNKVSVVTKKKNKG</sequence>
<dbReference type="OrthoDB" id="1297014at2759"/>
<feature type="compositionally biased region" description="Acidic residues" evidence="1">
    <location>
        <begin position="136"/>
        <end position="148"/>
    </location>
</feature>
<feature type="region of interest" description="Disordered" evidence="1">
    <location>
        <begin position="119"/>
        <end position="199"/>
    </location>
</feature>
<dbReference type="Proteomes" id="UP000824120">
    <property type="component" value="Chromosome 4"/>
</dbReference>
<evidence type="ECO:0000313" key="3">
    <source>
        <dbReference type="Proteomes" id="UP000824120"/>
    </source>
</evidence>
<protein>
    <submittedName>
        <fullName evidence="2">Uncharacterized protein</fullName>
    </submittedName>
</protein>
<organism evidence="2 3">
    <name type="scientific">Solanum commersonii</name>
    <name type="common">Commerson's wild potato</name>
    <name type="synonym">Commerson's nightshade</name>
    <dbReference type="NCBI Taxonomy" id="4109"/>
    <lineage>
        <taxon>Eukaryota</taxon>
        <taxon>Viridiplantae</taxon>
        <taxon>Streptophyta</taxon>
        <taxon>Embryophyta</taxon>
        <taxon>Tracheophyta</taxon>
        <taxon>Spermatophyta</taxon>
        <taxon>Magnoliopsida</taxon>
        <taxon>eudicotyledons</taxon>
        <taxon>Gunneridae</taxon>
        <taxon>Pentapetalae</taxon>
        <taxon>asterids</taxon>
        <taxon>lamiids</taxon>
        <taxon>Solanales</taxon>
        <taxon>Solanaceae</taxon>
        <taxon>Solanoideae</taxon>
        <taxon>Solaneae</taxon>
        <taxon>Solanum</taxon>
    </lineage>
</organism>
<dbReference type="EMBL" id="JACXVP010000004">
    <property type="protein sequence ID" value="KAG5608439.1"/>
    <property type="molecule type" value="Genomic_DNA"/>
</dbReference>
<evidence type="ECO:0000256" key="1">
    <source>
        <dbReference type="SAM" id="MobiDB-lite"/>
    </source>
</evidence>
<accession>A0A9J5Z951</accession>
<gene>
    <name evidence="2" type="ORF">H5410_019720</name>
</gene>
<reference evidence="2 3" key="1">
    <citation type="submission" date="2020-09" db="EMBL/GenBank/DDBJ databases">
        <title>De no assembly of potato wild relative species, Solanum commersonii.</title>
        <authorList>
            <person name="Cho K."/>
        </authorList>
    </citation>
    <scope>NUCLEOTIDE SEQUENCE [LARGE SCALE GENOMIC DNA]</scope>
    <source>
        <strain evidence="2">LZ3.2</strain>
        <tissue evidence="2">Leaf</tissue>
    </source>
</reference>
<keyword evidence="3" id="KW-1185">Reference proteome</keyword>
<proteinExistence type="predicted"/>
<dbReference type="AlphaFoldDB" id="A0A9J5Z951"/>